<reference evidence="2" key="1">
    <citation type="journal article" date="2008" name="Nat. Genet.">
        <title>The Pristionchus pacificus genome provides a unique perspective on nematode lifestyle and parasitism.</title>
        <authorList>
            <person name="Dieterich C."/>
            <person name="Clifton S.W."/>
            <person name="Schuster L.N."/>
            <person name="Chinwalla A."/>
            <person name="Delehaunty K."/>
            <person name="Dinkelacker I."/>
            <person name="Fulton L."/>
            <person name="Fulton R."/>
            <person name="Godfrey J."/>
            <person name="Minx P."/>
            <person name="Mitreva M."/>
            <person name="Roeseler W."/>
            <person name="Tian H."/>
            <person name="Witte H."/>
            <person name="Yang S.P."/>
            <person name="Wilson R.K."/>
            <person name="Sommer R.J."/>
        </authorList>
    </citation>
    <scope>NUCLEOTIDE SEQUENCE [LARGE SCALE GENOMIC DNA]</scope>
    <source>
        <strain evidence="2">PS312</strain>
    </source>
</reference>
<accession>A0A8R1ULM6</accession>
<dbReference type="EnsemblMetazoa" id="PPA35110.1">
    <property type="protein sequence ID" value="PPA35110.1"/>
    <property type="gene ID" value="WBGene00273479"/>
</dbReference>
<dbReference type="AlphaFoldDB" id="A0A2A6B8D5"/>
<name>A0A2A6B8D5_PRIPA</name>
<proteinExistence type="predicted"/>
<dbReference type="Proteomes" id="UP000005239">
    <property type="component" value="Unassembled WGS sequence"/>
</dbReference>
<protein>
    <submittedName>
        <fullName evidence="1">Uncharacterized protein</fullName>
    </submittedName>
</protein>
<keyword evidence="2" id="KW-1185">Reference proteome</keyword>
<evidence type="ECO:0000313" key="2">
    <source>
        <dbReference type="Proteomes" id="UP000005239"/>
    </source>
</evidence>
<organism evidence="1 2">
    <name type="scientific">Pristionchus pacificus</name>
    <name type="common">Parasitic nematode worm</name>
    <dbReference type="NCBI Taxonomy" id="54126"/>
    <lineage>
        <taxon>Eukaryota</taxon>
        <taxon>Metazoa</taxon>
        <taxon>Ecdysozoa</taxon>
        <taxon>Nematoda</taxon>
        <taxon>Chromadorea</taxon>
        <taxon>Rhabditida</taxon>
        <taxon>Rhabditina</taxon>
        <taxon>Diplogasteromorpha</taxon>
        <taxon>Diplogasteroidea</taxon>
        <taxon>Neodiplogasteridae</taxon>
        <taxon>Pristionchus</taxon>
    </lineage>
</organism>
<reference evidence="1" key="2">
    <citation type="submission" date="2022-06" db="UniProtKB">
        <authorList>
            <consortium name="EnsemblMetazoa"/>
        </authorList>
    </citation>
    <scope>IDENTIFICATION</scope>
    <source>
        <strain evidence="1">PS312</strain>
    </source>
</reference>
<gene>
    <name evidence="1" type="primary">WBGene00273479</name>
</gene>
<evidence type="ECO:0000313" key="1">
    <source>
        <dbReference type="EnsemblMetazoa" id="PPA35110.1"/>
    </source>
</evidence>
<accession>A0A2A6B8D5</accession>
<sequence>MSRSISLAYEAGQFPTLYEDNHGRLRGQFLELWKIIGGAFGANINLMKINNSMVGDDYTSDLLIKNGSVFSYIDGNSLIKFQWSSFKVSLPFAHLESHLYQSNNIVDYEESLLSKFIGFSLPILCLIFCAAILFNVITEHLHDSGFLGLLDSAAAAVYLFFSTMILFFHGAMFQGNVIIKKRPPITTLSEVLLSPQRYLLLDSDSRITPQIRSKFQRVEYITDRMEYFRRLCTDRFAVGVMFEDETKQYSLLGDSCSLSKIMILPEER</sequence>